<comment type="similarity">
    <text evidence="1">Belongs to the acyl coenzyme A hydrolase family.</text>
</comment>
<dbReference type="Gene3D" id="3.10.129.10">
    <property type="entry name" value="Hotdog Thioesterase"/>
    <property type="match status" value="2"/>
</dbReference>
<feature type="domain" description="HotDog ACOT-type" evidence="5">
    <location>
        <begin position="309"/>
        <end position="431"/>
    </location>
</feature>
<reference evidence="6 7" key="1">
    <citation type="journal article" date="2016" name="Mol. Biol. Evol.">
        <title>Genome-Wide Survey of Gut Fungi (Harpellales) Reveals the First Horizontally Transferred Ubiquitin Gene from a Mosquito Host.</title>
        <authorList>
            <person name="Wang Y."/>
            <person name="White M.M."/>
            <person name="Kvist S."/>
            <person name="Moncalvo J.M."/>
        </authorList>
    </citation>
    <scope>NUCLEOTIDE SEQUENCE [LARGE SCALE GENOMIC DNA]</scope>
    <source>
        <strain evidence="6 7">ALG-7-W6</strain>
    </source>
</reference>
<evidence type="ECO:0000256" key="4">
    <source>
        <dbReference type="ARBA" id="ARBA00022946"/>
    </source>
</evidence>
<protein>
    <submittedName>
        <fullName evidence="6">Acyl-coenzyme A thioesterase 9, mitochondrial</fullName>
    </submittedName>
</protein>
<dbReference type="AlphaFoldDB" id="A0A1R0GUX4"/>
<dbReference type="EMBL" id="LSSL01003255">
    <property type="protein sequence ID" value="OLY80684.1"/>
    <property type="molecule type" value="Genomic_DNA"/>
</dbReference>
<comment type="caution">
    <text evidence="6">The sequence shown here is derived from an EMBL/GenBank/DDBJ whole genome shotgun (WGS) entry which is preliminary data.</text>
</comment>
<evidence type="ECO:0000256" key="2">
    <source>
        <dbReference type="ARBA" id="ARBA00022737"/>
    </source>
</evidence>
<gene>
    <name evidence="6" type="ORF">AYI68_g5217</name>
</gene>
<dbReference type="PROSITE" id="PS51770">
    <property type="entry name" value="HOTDOG_ACOT"/>
    <property type="match status" value="2"/>
</dbReference>
<dbReference type="CDD" id="cd03442">
    <property type="entry name" value="BFIT_BACH"/>
    <property type="match status" value="2"/>
</dbReference>
<evidence type="ECO:0000313" key="6">
    <source>
        <dbReference type="EMBL" id="OLY80684.1"/>
    </source>
</evidence>
<organism evidence="6 7">
    <name type="scientific">Smittium mucronatum</name>
    <dbReference type="NCBI Taxonomy" id="133383"/>
    <lineage>
        <taxon>Eukaryota</taxon>
        <taxon>Fungi</taxon>
        <taxon>Fungi incertae sedis</taxon>
        <taxon>Zoopagomycota</taxon>
        <taxon>Kickxellomycotina</taxon>
        <taxon>Harpellomycetes</taxon>
        <taxon>Harpellales</taxon>
        <taxon>Legeriomycetaceae</taxon>
        <taxon>Smittium</taxon>
    </lineage>
</organism>
<keyword evidence="7" id="KW-1185">Reference proteome</keyword>
<evidence type="ECO:0000259" key="5">
    <source>
        <dbReference type="PROSITE" id="PS51770"/>
    </source>
</evidence>
<sequence length="464" mass="53041">MLRAFFGRGFIVRGPINYTTKSLRFLSTEFKDTISKSDNSTKQNIPDFKSEMEHWEKMLKRYPVLPSETSSDISYYKKFDTLPESFETTNSKDQLVLKTISDSYCELWLPFRDAPSLLNQYVNQQGEIRVGKILEDLDRLAGAIAYKHTSDIDGQIKNLVIVTAAVDRIDIHEYLDSDCIYKASGHVVHVGYSSIDISLVLNKVLSTEEGSSEKPCLTARFTMVARNRDTGKAEQINPLMLSSEKERIAFKTSELIKREKSLLNKKGLEKTPPNFVESRIMHKIWIEAKKYTNNDYNSSSMNKDFVWLDDTTMSSVHVCFPSERNIHHKVFGGFLMRVGHELAYANACMYSGANPISKSLDDFSFTKPVNVGSILRLTSQVIYSSDLDSTEQSHDDKHFQVSVKVDVLDPTKQTIETTNTFYFTFESNSPVRRVIPRTYDDMIKYIEGRRRSQIGSFISNAQQI</sequence>
<dbReference type="PANTHER" id="PTHR12655:SF0">
    <property type="entry name" value="ACYL-COENZYME A THIOESTERASE 9, MITOCHONDRIAL"/>
    <property type="match status" value="1"/>
</dbReference>
<feature type="domain" description="HotDog ACOT-type" evidence="5">
    <location>
        <begin position="101"/>
        <end position="229"/>
    </location>
</feature>
<dbReference type="GO" id="GO:0005739">
    <property type="term" value="C:mitochondrion"/>
    <property type="evidence" value="ECO:0007669"/>
    <property type="project" value="TreeGrafter"/>
</dbReference>
<dbReference type="STRING" id="133383.A0A1R0GUX4"/>
<dbReference type="OrthoDB" id="331699at2759"/>
<evidence type="ECO:0000313" key="7">
    <source>
        <dbReference type="Proteomes" id="UP000187455"/>
    </source>
</evidence>
<accession>A0A1R0GUX4</accession>
<evidence type="ECO:0000256" key="3">
    <source>
        <dbReference type="ARBA" id="ARBA00022801"/>
    </source>
</evidence>
<dbReference type="GO" id="GO:0006637">
    <property type="term" value="P:acyl-CoA metabolic process"/>
    <property type="evidence" value="ECO:0007669"/>
    <property type="project" value="TreeGrafter"/>
</dbReference>
<evidence type="ECO:0000256" key="1">
    <source>
        <dbReference type="ARBA" id="ARBA00010458"/>
    </source>
</evidence>
<dbReference type="PANTHER" id="PTHR12655">
    <property type="entry name" value="ACYL-COA THIOESTERASE"/>
    <property type="match status" value="1"/>
</dbReference>
<proteinExistence type="inferred from homology"/>
<name>A0A1R0GUX4_9FUNG</name>
<dbReference type="Proteomes" id="UP000187455">
    <property type="component" value="Unassembled WGS sequence"/>
</dbReference>
<dbReference type="InterPro" id="IPR029069">
    <property type="entry name" value="HotDog_dom_sf"/>
</dbReference>
<keyword evidence="2" id="KW-0677">Repeat</keyword>
<dbReference type="GO" id="GO:0047617">
    <property type="term" value="F:fatty acyl-CoA hydrolase activity"/>
    <property type="evidence" value="ECO:0007669"/>
    <property type="project" value="TreeGrafter"/>
</dbReference>
<keyword evidence="4" id="KW-0809">Transit peptide</keyword>
<dbReference type="SUPFAM" id="SSF54637">
    <property type="entry name" value="Thioesterase/thiol ester dehydrase-isomerase"/>
    <property type="match status" value="2"/>
</dbReference>
<keyword evidence="3" id="KW-0378">Hydrolase</keyword>
<dbReference type="InterPro" id="IPR033120">
    <property type="entry name" value="HOTDOG_ACOT"/>
</dbReference>